<feature type="transmembrane region" description="Helical" evidence="5">
    <location>
        <begin position="52"/>
        <end position="71"/>
    </location>
</feature>
<evidence type="ECO:0000259" key="6">
    <source>
        <dbReference type="Pfam" id="PF04893"/>
    </source>
</evidence>
<evidence type="ECO:0000256" key="3">
    <source>
        <dbReference type="ARBA" id="ARBA00022989"/>
    </source>
</evidence>
<dbReference type="AlphaFoldDB" id="A0A0W8G0C1"/>
<feature type="transmembrane region" description="Helical" evidence="5">
    <location>
        <begin position="170"/>
        <end position="189"/>
    </location>
</feature>
<dbReference type="InterPro" id="IPR006977">
    <property type="entry name" value="Yip1_dom"/>
</dbReference>
<dbReference type="EMBL" id="LNQE01000431">
    <property type="protein sequence ID" value="KUG26608.1"/>
    <property type="molecule type" value="Genomic_DNA"/>
</dbReference>
<feature type="transmembrane region" description="Helical" evidence="5">
    <location>
        <begin position="125"/>
        <end position="150"/>
    </location>
</feature>
<feature type="domain" description="Yip1" evidence="6">
    <location>
        <begin position="30"/>
        <end position="260"/>
    </location>
</feature>
<evidence type="ECO:0000256" key="1">
    <source>
        <dbReference type="ARBA" id="ARBA00004141"/>
    </source>
</evidence>
<feature type="transmembrane region" description="Helical" evidence="5">
    <location>
        <begin position="244"/>
        <end position="263"/>
    </location>
</feature>
<evidence type="ECO:0000256" key="4">
    <source>
        <dbReference type="ARBA" id="ARBA00023136"/>
    </source>
</evidence>
<name>A0A0W8G0C1_9ZZZZ</name>
<feature type="transmembrane region" description="Helical" evidence="5">
    <location>
        <begin position="209"/>
        <end position="232"/>
    </location>
</feature>
<dbReference type="Pfam" id="PF04893">
    <property type="entry name" value="Yip1"/>
    <property type="match status" value="1"/>
</dbReference>
<keyword evidence="4 5" id="KW-0472">Membrane</keyword>
<evidence type="ECO:0000256" key="2">
    <source>
        <dbReference type="ARBA" id="ARBA00022692"/>
    </source>
</evidence>
<comment type="subcellular location">
    <subcellularLocation>
        <location evidence="1">Membrane</location>
        <topology evidence="1">Multi-pass membrane protein</topology>
    </subcellularLocation>
</comment>
<gene>
    <name evidence="7" type="ORF">ASZ90_003543</name>
</gene>
<keyword evidence="2 5" id="KW-0812">Transmembrane</keyword>
<protein>
    <recommendedName>
        <fullName evidence="6">Yip1 domain-containing protein</fullName>
    </recommendedName>
</protein>
<proteinExistence type="predicted"/>
<evidence type="ECO:0000256" key="5">
    <source>
        <dbReference type="SAM" id="Phobius"/>
    </source>
</evidence>
<dbReference type="GO" id="GO:0016020">
    <property type="term" value="C:membrane"/>
    <property type="evidence" value="ECO:0007669"/>
    <property type="project" value="UniProtKB-SubCell"/>
</dbReference>
<evidence type="ECO:0000313" key="7">
    <source>
        <dbReference type="EMBL" id="KUG26608.1"/>
    </source>
</evidence>
<keyword evidence="3 5" id="KW-1133">Transmembrane helix</keyword>
<organism evidence="7">
    <name type="scientific">hydrocarbon metagenome</name>
    <dbReference type="NCBI Taxonomy" id="938273"/>
    <lineage>
        <taxon>unclassified sequences</taxon>
        <taxon>metagenomes</taxon>
        <taxon>ecological metagenomes</taxon>
    </lineage>
</organism>
<sequence length="274" mass="30912">MDELKDQEVKSEVESSEEDFELNHTDKLVGVFAEPGSTFKRISKVGIKTTDWLIPILVVIIISIISNYVMMSNPTIKYSIMEKQMQAVEERFDEMVAKGQMTEAQKEQQLQQTRDFMDQQGGTQLIFSTLGILIFTFLMFFIVSGVFFAVTKFGLKGEGDYKGAMAAYGLPHYIIVIQVVVMVILAFVLERFIQGTSAAAILDSDKTTFAGWALAKLDVFSIWFYAVVAVGFAKMFKSESYGKYFGMVFGLWLGVSLIFWLLADALPFLRWFGV</sequence>
<reference evidence="7" key="1">
    <citation type="journal article" date="2015" name="Proc. Natl. Acad. Sci. U.S.A.">
        <title>Networks of energetic and metabolic interactions define dynamics in microbial communities.</title>
        <authorList>
            <person name="Embree M."/>
            <person name="Liu J.K."/>
            <person name="Al-Bassam M.M."/>
            <person name="Zengler K."/>
        </authorList>
    </citation>
    <scope>NUCLEOTIDE SEQUENCE</scope>
</reference>
<accession>A0A0W8G0C1</accession>
<comment type="caution">
    <text evidence="7">The sequence shown here is derived from an EMBL/GenBank/DDBJ whole genome shotgun (WGS) entry which is preliminary data.</text>
</comment>